<organism evidence="1">
    <name type="scientific">Steinernema carpocapsae</name>
    <name type="common">Entomopathogenic nematode</name>
    <dbReference type="NCBI Taxonomy" id="34508"/>
    <lineage>
        <taxon>Eukaryota</taxon>
        <taxon>Metazoa</taxon>
        <taxon>Ecdysozoa</taxon>
        <taxon>Nematoda</taxon>
        <taxon>Chromadorea</taxon>
        <taxon>Rhabditida</taxon>
        <taxon>Tylenchina</taxon>
        <taxon>Panagrolaimomorpha</taxon>
        <taxon>Strongyloidoidea</taxon>
        <taxon>Steinernematidae</taxon>
        <taxon>Steinernema</taxon>
    </lineage>
</organism>
<dbReference type="EMBL" id="AZBU02000004">
    <property type="protein sequence ID" value="TKR81219.1"/>
    <property type="molecule type" value="Genomic_DNA"/>
</dbReference>
<proteinExistence type="predicted"/>
<gene>
    <name evidence="1" type="ORF">L596_015129</name>
</gene>
<reference evidence="1" key="1">
    <citation type="submission" date="2013-11" db="EMBL/GenBank/DDBJ databases">
        <authorList>
            <person name="Sternberg P."/>
            <person name="Dillman A."/>
            <person name="Macchietto M."/>
        </authorList>
    </citation>
    <scope>NUCLEOTIDE SEQUENCE</scope>
    <source>
        <strain evidence="1">ALL</strain>
    </source>
</reference>
<protein>
    <submittedName>
        <fullName evidence="1">Uncharacterized protein</fullName>
    </submittedName>
</protein>
<dbReference type="OrthoDB" id="5877221at2759"/>
<reference evidence="1" key="3">
    <citation type="journal article" date="2019" name="G3 (Bethesda)">
        <title>Hybrid Assembly of the Genome of the Entomopathogenic Nematode Steinernema carpocapsae Identifies the X-Chromosome.</title>
        <authorList>
            <person name="Serra L."/>
            <person name="Macchietto M."/>
            <person name="Macias-Munoz A."/>
            <person name="McGill C.J."/>
            <person name="Rodriguez I.M."/>
            <person name="Rodriguez B."/>
            <person name="Murad R."/>
            <person name="Mortazavi A."/>
        </authorList>
    </citation>
    <scope>NUCLEOTIDE SEQUENCE</scope>
    <source>
        <strain evidence="1">ALL</strain>
    </source>
</reference>
<name>A0A4U5NE23_STECR</name>
<evidence type="ECO:0000313" key="1">
    <source>
        <dbReference type="EMBL" id="TKR81219.1"/>
    </source>
</evidence>
<comment type="caution">
    <text evidence="1">The sequence shown here is derived from an EMBL/GenBank/DDBJ whole genome shotgun (WGS) entry which is preliminary data.</text>
</comment>
<accession>A0A4U5NE23</accession>
<sequence length="199" mass="22027">MLKVFPPQSVPLEFLARLAFHTWIISPFNSSHCFPPRRLCVTEDKDGYRLSGRGGATCGEEESHSDIIETLLNEETTLVVSLRPPLVMSTNQLLQVALVWLGFVCIIVSAQIDDVDSTGVAIDPATLARYRMYAYGNLLKRSDENAAGNGAKFSLYADKRGPSARSLTPGSVRSFSGTPKFSSKNCFFSPVQCSFYYRR</sequence>
<reference evidence="1" key="2">
    <citation type="journal article" date="2015" name="Genome Biol.">
        <title>Comparative genomics of Steinernema reveals deeply conserved gene regulatory networks.</title>
        <authorList>
            <person name="Dillman A.R."/>
            <person name="Macchietto M."/>
            <person name="Porter C.F."/>
            <person name="Rogers A."/>
            <person name="Williams B."/>
            <person name="Antoshechkin I."/>
            <person name="Lee M.M."/>
            <person name="Goodwin Z."/>
            <person name="Lu X."/>
            <person name="Lewis E.E."/>
            <person name="Goodrich-Blair H."/>
            <person name="Stock S.P."/>
            <person name="Adams B.J."/>
            <person name="Sternberg P.W."/>
            <person name="Mortazavi A."/>
        </authorList>
    </citation>
    <scope>NUCLEOTIDE SEQUENCE [LARGE SCALE GENOMIC DNA]</scope>
    <source>
        <strain evidence="1">ALL</strain>
    </source>
</reference>
<dbReference type="AlphaFoldDB" id="A0A4U5NE23"/>